<accession>A0A5J4W338</accession>
<evidence type="ECO:0000313" key="1">
    <source>
        <dbReference type="EMBL" id="KAA6389072.1"/>
    </source>
</evidence>
<dbReference type="Proteomes" id="UP000324800">
    <property type="component" value="Unassembled WGS sequence"/>
</dbReference>
<organism evidence="1 2">
    <name type="scientific">Streblomastix strix</name>
    <dbReference type="NCBI Taxonomy" id="222440"/>
    <lineage>
        <taxon>Eukaryota</taxon>
        <taxon>Metamonada</taxon>
        <taxon>Preaxostyla</taxon>
        <taxon>Oxymonadida</taxon>
        <taxon>Streblomastigidae</taxon>
        <taxon>Streblomastix</taxon>
    </lineage>
</organism>
<name>A0A5J4W338_9EUKA</name>
<evidence type="ECO:0000313" key="2">
    <source>
        <dbReference type="Proteomes" id="UP000324800"/>
    </source>
</evidence>
<dbReference type="AlphaFoldDB" id="A0A5J4W338"/>
<dbReference type="EMBL" id="SNRW01003723">
    <property type="protein sequence ID" value="KAA6389072.1"/>
    <property type="molecule type" value="Genomic_DNA"/>
</dbReference>
<comment type="caution">
    <text evidence="1">The sequence shown here is derived from an EMBL/GenBank/DDBJ whole genome shotgun (WGS) entry which is preliminary data.</text>
</comment>
<reference evidence="1 2" key="1">
    <citation type="submission" date="2019-03" db="EMBL/GenBank/DDBJ databases">
        <title>Single cell metagenomics reveals metabolic interactions within the superorganism composed of flagellate Streblomastix strix and complex community of Bacteroidetes bacteria on its surface.</title>
        <authorList>
            <person name="Treitli S.C."/>
            <person name="Kolisko M."/>
            <person name="Husnik F."/>
            <person name="Keeling P."/>
            <person name="Hampl V."/>
        </authorList>
    </citation>
    <scope>NUCLEOTIDE SEQUENCE [LARGE SCALE GENOMIC DNA]</scope>
    <source>
        <strain evidence="1">ST1C</strain>
    </source>
</reference>
<proteinExistence type="predicted"/>
<gene>
    <name evidence="1" type="ORF">EZS28_015401</name>
</gene>
<protein>
    <submittedName>
        <fullName evidence="1">Uncharacterized protein</fullName>
    </submittedName>
</protein>
<sequence>MEDESEDEIVFDDDDFDENKRGIKKQGEQWNELDLDGLGRQALIQREQSWESMGKLVGLDDEKLDTKFHKNLAKIIRGQFPVK</sequence>